<evidence type="ECO:0000313" key="3">
    <source>
        <dbReference type="Proteomes" id="UP000694388"/>
    </source>
</evidence>
<dbReference type="Ensembl" id="ENSEBUT00000020934.1">
    <property type="protein sequence ID" value="ENSEBUP00000020358.1"/>
    <property type="gene ID" value="ENSEBUG00000012627.1"/>
</dbReference>
<reference evidence="2" key="1">
    <citation type="submission" date="2025-05" db="UniProtKB">
        <authorList>
            <consortium name="Ensembl"/>
        </authorList>
    </citation>
    <scope>IDENTIFICATION</scope>
</reference>
<dbReference type="Proteomes" id="UP000694388">
    <property type="component" value="Unplaced"/>
</dbReference>
<protein>
    <submittedName>
        <fullName evidence="2">Uncharacterized protein</fullName>
    </submittedName>
</protein>
<dbReference type="Ensembl" id="ENSEBUT00000020929.1">
    <property type="protein sequence ID" value="ENSEBUP00000020353.1"/>
    <property type="gene ID" value="ENSEBUG00000012627.1"/>
</dbReference>
<feature type="chain" id="PRO_5044680639" evidence="1">
    <location>
        <begin position="23"/>
        <end position="175"/>
    </location>
</feature>
<keyword evidence="3" id="KW-1185">Reference proteome</keyword>
<evidence type="ECO:0000256" key="1">
    <source>
        <dbReference type="SAM" id="SignalP"/>
    </source>
</evidence>
<accession>A0A8C4WYV6</accession>
<sequence>MACSGSISLAVSLLVLLSVCCSWPMQERISNKKLCGDPECTYPILMGQTIDGHVAEDCRFPQHQARTGGVHLPDAQEQARERGILEWKRECVTMSRKSIEYIRCTNSTFCIALLYKWTISHVPSACIPQVYNPDLADYSPNLGYFPKKIVNVTRHFHNATYEYPTEVRNVCLVGI</sequence>
<dbReference type="AlphaFoldDB" id="A0A8C4WYV6"/>
<dbReference type="Gene3D" id="2.30.30.40">
    <property type="entry name" value="SH3 Domains"/>
    <property type="match status" value="1"/>
</dbReference>
<organism evidence="2 3">
    <name type="scientific">Eptatretus burgeri</name>
    <name type="common">Inshore hagfish</name>
    <dbReference type="NCBI Taxonomy" id="7764"/>
    <lineage>
        <taxon>Eukaryota</taxon>
        <taxon>Metazoa</taxon>
        <taxon>Chordata</taxon>
        <taxon>Craniata</taxon>
        <taxon>Vertebrata</taxon>
        <taxon>Cyclostomata</taxon>
        <taxon>Myxini</taxon>
        <taxon>Myxiniformes</taxon>
        <taxon>Myxinidae</taxon>
        <taxon>Eptatretinae</taxon>
        <taxon>Eptatretus</taxon>
    </lineage>
</organism>
<keyword evidence="1" id="KW-0732">Signal</keyword>
<evidence type="ECO:0000313" key="2">
    <source>
        <dbReference type="Ensembl" id="ENSEBUP00000020358.1"/>
    </source>
</evidence>
<feature type="signal peptide" evidence="1">
    <location>
        <begin position="1"/>
        <end position="22"/>
    </location>
</feature>
<name>A0A8C4WYV6_EPTBU</name>
<proteinExistence type="predicted"/>